<gene>
    <name evidence="1" type="ORF">PXEA_LOCUS35171</name>
</gene>
<dbReference type="EMBL" id="CAAALY010270744">
    <property type="protein sequence ID" value="VEL41731.1"/>
    <property type="molecule type" value="Genomic_DNA"/>
</dbReference>
<dbReference type="AlphaFoldDB" id="A0A3S5BVB3"/>
<reference evidence="1" key="1">
    <citation type="submission" date="2018-11" db="EMBL/GenBank/DDBJ databases">
        <authorList>
            <consortium name="Pathogen Informatics"/>
        </authorList>
    </citation>
    <scope>NUCLEOTIDE SEQUENCE</scope>
</reference>
<protein>
    <submittedName>
        <fullName evidence="1">Uncharacterized protein</fullName>
    </submittedName>
</protein>
<name>A0A3S5BVB3_9PLAT</name>
<comment type="caution">
    <text evidence="1">The sequence shown here is derived from an EMBL/GenBank/DDBJ whole genome shotgun (WGS) entry which is preliminary data.</text>
</comment>
<accession>A0A3S5BVB3</accession>
<dbReference type="Proteomes" id="UP000784294">
    <property type="component" value="Unassembled WGS sequence"/>
</dbReference>
<organism evidence="1 2">
    <name type="scientific">Protopolystoma xenopodis</name>
    <dbReference type="NCBI Taxonomy" id="117903"/>
    <lineage>
        <taxon>Eukaryota</taxon>
        <taxon>Metazoa</taxon>
        <taxon>Spiralia</taxon>
        <taxon>Lophotrochozoa</taxon>
        <taxon>Platyhelminthes</taxon>
        <taxon>Monogenea</taxon>
        <taxon>Polyopisthocotylea</taxon>
        <taxon>Polystomatidea</taxon>
        <taxon>Polystomatidae</taxon>
        <taxon>Protopolystoma</taxon>
    </lineage>
</organism>
<sequence>MSTLSVDIIMAKRPAYRRVTMPISCQVMQSSVPTSCTTVVASLLLSAVPASCAVSLSLLVSSDPASYGPFNYSHRSVSSFAPISPESEHLMQHNLLPHRFQVPFAGLPGPNQLFRFDTPSIRLVDCSLLHIKITILCY</sequence>
<keyword evidence="2" id="KW-1185">Reference proteome</keyword>
<proteinExistence type="predicted"/>
<evidence type="ECO:0000313" key="1">
    <source>
        <dbReference type="EMBL" id="VEL41731.1"/>
    </source>
</evidence>
<evidence type="ECO:0000313" key="2">
    <source>
        <dbReference type="Proteomes" id="UP000784294"/>
    </source>
</evidence>